<evidence type="ECO:0000313" key="1">
    <source>
        <dbReference type="EMBL" id="JAE07969.1"/>
    </source>
</evidence>
<reference evidence="1" key="2">
    <citation type="journal article" date="2015" name="Data Brief">
        <title>Shoot transcriptome of the giant reed, Arundo donax.</title>
        <authorList>
            <person name="Barrero R.A."/>
            <person name="Guerrero F.D."/>
            <person name="Moolhuijzen P."/>
            <person name="Goolsby J.A."/>
            <person name="Tidwell J."/>
            <person name="Bellgard S.E."/>
            <person name="Bellgard M.I."/>
        </authorList>
    </citation>
    <scope>NUCLEOTIDE SEQUENCE</scope>
    <source>
        <tissue evidence="1">Shoot tissue taken approximately 20 cm above the soil surface</tissue>
    </source>
</reference>
<proteinExistence type="predicted"/>
<sequence>MPLQQLSGSREDALQNLPQVYSPFTCDASHHFVLVRYLGEPWSSKPLSHWV</sequence>
<dbReference type="AlphaFoldDB" id="A0A0A9F9S9"/>
<accession>A0A0A9F9S9</accession>
<dbReference type="EMBL" id="GBRH01189927">
    <property type="protein sequence ID" value="JAE07969.1"/>
    <property type="molecule type" value="Transcribed_RNA"/>
</dbReference>
<protein>
    <submittedName>
        <fullName evidence="1">Uncharacterized protein</fullName>
    </submittedName>
</protein>
<name>A0A0A9F9S9_ARUDO</name>
<organism evidence="1">
    <name type="scientific">Arundo donax</name>
    <name type="common">Giant reed</name>
    <name type="synonym">Donax arundinaceus</name>
    <dbReference type="NCBI Taxonomy" id="35708"/>
    <lineage>
        <taxon>Eukaryota</taxon>
        <taxon>Viridiplantae</taxon>
        <taxon>Streptophyta</taxon>
        <taxon>Embryophyta</taxon>
        <taxon>Tracheophyta</taxon>
        <taxon>Spermatophyta</taxon>
        <taxon>Magnoliopsida</taxon>
        <taxon>Liliopsida</taxon>
        <taxon>Poales</taxon>
        <taxon>Poaceae</taxon>
        <taxon>PACMAD clade</taxon>
        <taxon>Arundinoideae</taxon>
        <taxon>Arundineae</taxon>
        <taxon>Arundo</taxon>
    </lineage>
</organism>
<reference evidence="1" key="1">
    <citation type="submission" date="2014-09" db="EMBL/GenBank/DDBJ databases">
        <authorList>
            <person name="Magalhaes I.L.F."/>
            <person name="Oliveira U."/>
            <person name="Santos F.R."/>
            <person name="Vidigal T.H.D.A."/>
            <person name="Brescovit A.D."/>
            <person name="Santos A.J."/>
        </authorList>
    </citation>
    <scope>NUCLEOTIDE SEQUENCE</scope>
    <source>
        <tissue evidence="1">Shoot tissue taken approximately 20 cm above the soil surface</tissue>
    </source>
</reference>